<evidence type="ECO:0000313" key="3">
    <source>
        <dbReference type="Proteomes" id="UP000249056"/>
    </source>
</evidence>
<dbReference type="Proteomes" id="UP000249056">
    <property type="component" value="Unassembled WGS sequence"/>
</dbReference>
<feature type="compositionally biased region" description="Basic and acidic residues" evidence="1">
    <location>
        <begin position="1"/>
        <end position="20"/>
    </location>
</feature>
<dbReference type="AlphaFoldDB" id="A0A395IXM7"/>
<feature type="region of interest" description="Disordered" evidence="1">
    <location>
        <begin position="1"/>
        <end position="62"/>
    </location>
</feature>
<feature type="region of interest" description="Disordered" evidence="1">
    <location>
        <begin position="222"/>
        <end position="291"/>
    </location>
</feature>
<gene>
    <name evidence="2" type="ORF">DID88_001120</name>
</gene>
<reference evidence="2 3" key="1">
    <citation type="submission" date="2018-06" db="EMBL/GenBank/DDBJ databases">
        <title>Genome Sequence of the Brown Rot Fungal Pathogen Monilinia fructigena.</title>
        <authorList>
            <person name="Landi L."/>
            <person name="De Miccolis Angelini R.M."/>
            <person name="Pollastro S."/>
            <person name="Abate D."/>
            <person name="Faretra F."/>
            <person name="Romanazzi G."/>
        </authorList>
    </citation>
    <scope>NUCLEOTIDE SEQUENCE [LARGE SCALE GENOMIC DNA]</scope>
    <source>
        <strain evidence="2 3">Mfrg269</strain>
    </source>
</reference>
<name>A0A395IXM7_9HELO</name>
<proteinExistence type="predicted"/>
<evidence type="ECO:0000256" key="1">
    <source>
        <dbReference type="SAM" id="MobiDB-lite"/>
    </source>
</evidence>
<feature type="compositionally biased region" description="Low complexity" evidence="1">
    <location>
        <begin position="194"/>
        <end position="203"/>
    </location>
</feature>
<feature type="compositionally biased region" description="Basic and acidic residues" evidence="1">
    <location>
        <begin position="172"/>
        <end position="186"/>
    </location>
</feature>
<keyword evidence="3" id="KW-1185">Reference proteome</keyword>
<dbReference type="EMBL" id="QKRW01000011">
    <property type="protein sequence ID" value="RAL65012.1"/>
    <property type="molecule type" value="Genomic_DNA"/>
</dbReference>
<evidence type="ECO:0000313" key="2">
    <source>
        <dbReference type="EMBL" id="RAL65012.1"/>
    </source>
</evidence>
<dbReference type="OrthoDB" id="3556418at2759"/>
<evidence type="ECO:0008006" key="4">
    <source>
        <dbReference type="Google" id="ProtNLM"/>
    </source>
</evidence>
<accession>A0A395IXM7</accession>
<organism evidence="2 3">
    <name type="scientific">Monilinia fructigena</name>
    <dbReference type="NCBI Taxonomy" id="38457"/>
    <lineage>
        <taxon>Eukaryota</taxon>
        <taxon>Fungi</taxon>
        <taxon>Dikarya</taxon>
        <taxon>Ascomycota</taxon>
        <taxon>Pezizomycotina</taxon>
        <taxon>Leotiomycetes</taxon>
        <taxon>Helotiales</taxon>
        <taxon>Sclerotiniaceae</taxon>
        <taxon>Monilinia</taxon>
    </lineage>
</organism>
<sequence>MSKRSTYERGESSKPPERPKTPGAYESSTLASHDDAFVEGDSKDELGERTPTPIRNIPTIEPPSFTFPKDLLKARKIYDGFKPREGYEKHVDTFFQYKIAEYENDGLTDADLQELVYDDFINISKEHLRYAQKENTTSLSQITSEYQRDESQPFVSAKWANIPVGIGSKAFDQTRPDERSNDRPNDRPPPASPTAPTAPEAPTGYRGKAAAATVPESIFPFEAPEAPSVASNRPSRPGNLRDGLRGRTGPPPSSNGDSSDPDDSDHPTTATATAEATEHQDERNSTTETTIEAIPDIKCNKTVVYSSTFQRYTGTTTCTRDRLRYKAFPTMLTGAALEHYQANITNLPDTYEGLCRMMVLNFEGPEHQRNMLVKWNNISFKSYIRKDPTEDLQVVFSNMIMDIRLLQHTIPITMRNPDTYHMRIMTACDGVPECYSAICNPRSTATELINQIKQTIDSYQKTFPRRTVPTETFLTDRRFYNNTSNPTRKPYAPPGRSKDDCYFPGCKIKGCRYYKHTQEEKDRVKGEYRSKYSNLDDKSFKARYDHFITDTGQGSDNDDSDEDDVGDRLIDQYLADQGDDVEEISRTFFTSVGSYDAQKVAIALNNAASVHMMTAEICVAEQERYNADEFMGIMIDTGASRRSTVGYNQYLAWKAIENTEYNPATAGQANVTYGIGSTTSIGSFWMKLPFGDVEWNVMRADTPFLFCLADMDRFKFKYDNIDDVAITPHMILPVYRRFAHPFLTWKVKLQNVIQHSIDDGECLLTEVELRRIHRRFGHPSARKFYKVLKRSGHDEDFEAIKQLTKFCHHCQLHSKSPGRFKFSLPDKDYNFNHSVLVDVLYIDRDPILRVVDDSTCFQAAQTTKPEKDDITALNKRIKWQKENSSRGLNYVPLDLDSLKIVVFADASFAVEF</sequence>
<protein>
    <recommendedName>
        <fullName evidence="4">GAG-pre-integrase domain-containing protein</fullName>
    </recommendedName>
</protein>
<feature type="compositionally biased region" description="Basic and acidic residues" evidence="1">
    <location>
        <begin position="276"/>
        <end position="285"/>
    </location>
</feature>
<comment type="caution">
    <text evidence="2">The sequence shown here is derived from an EMBL/GenBank/DDBJ whole genome shotgun (WGS) entry which is preliminary data.</text>
</comment>
<feature type="region of interest" description="Disordered" evidence="1">
    <location>
        <begin position="166"/>
        <end position="210"/>
    </location>
</feature>
<feature type="compositionally biased region" description="Basic and acidic residues" evidence="1">
    <location>
        <begin position="32"/>
        <end position="48"/>
    </location>
</feature>